<evidence type="ECO:0000313" key="2">
    <source>
        <dbReference type="Proteomes" id="UP001374584"/>
    </source>
</evidence>
<dbReference type="EMBL" id="JAYMYR010000002">
    <property type="protein sequence ID" value="KAK7377049.1"/>
    <property type="molecule type" value="Genomic_DNA"/>
</dbReference>
<protein>
    <submittedName>
        <fullName evidence="1">Uncharacterized protein</fullName>
    </submittedName>
</protein>
<evidence type="ECO:0000313" key="1">
    <source>
        <dbReference type="EMBL" id="KAK7377049.1"/>
    </source>
</evidence>
<sequence>MKKTMTMQIEIPLIASLHAFAFAFRVLPLNRSFFRRWLLAVGFIDPEHCSHLRLLTKKKSKRVITVRNCSHGMSIRIEILIVLSISPVTSRENA</sequence>
<reference evidence="1 2" key="1">
    <citation type="submission" date="2024-01" db="EMBL/GenBank/DDBJ databases">
        <title>The genomes of 5 underutilized Papilionoideae crops provide insights into root nodulation and disease resistanc.</title>
        <authorList>
            <person name="Jiang F."/>
        </authorList>
    </citation>
    <scope>NUCLEOTIDE SEQUENCE [LARGE SCALE GENOMIC DNA]</scope>
    <source>
        <strain evidence="1">JINMINGXINNONG_FW02</strain>
        <tissue evidence="1">Leaves</tissue>
    </source>
</reference>
<keyword evidence="2" id="KW-1185">Reference proteome</keyword>
<comment type="caution">
    <text evidence="1">The sequence shown here is derived from an EMBL/GenBank/DDBJ whole genome shotgun (WGS) entry which is preliminary data.</text>
</comment>
<proteinExistence type="predicted"/>
<dbReference type="AlphaFoldDB" id="A0AAN9NV46"/>
<organism evidence="1 2">
    <name type="scientific">Phaseolus coccineus</name>
    <name type="common">Scarlet runner bean</name>
    <name type="synonym">Phaseolus multiflorus</name>
    <dbReference type="NCBI Taxonomy" id="3886"/>
    <lineage>
        <taxon>Eukaryota</taxon>
        <taxon>Viridiplantae</taxon>
        <taxon>Streptophyta</taxon>
        <taxon>Embryophyta</taxon>
        <taxon>Tracheophyta</taxon>
        <taxon>Spermatophyta</taxon>
        <taxon>Magnoliopsida</taxon>
        <taxon>eudicotyledons</taxon>
        <taxon>Gunneridae</taxon>
        <taxon>Pentapetalae</taxon>
        <taxon>rosids</taxon>
        <taxon>fabids</taxon>
        <taxon>Fabales</taxon>
        <taxon>Fabaceae</taxon>
        <taxon>Papilionoideae</taxon>
        <taxon>50 kb inversion clade</taxon>
        <taxon>NPAAA clade</taxon>
        <taxon>indigoferoid/millettioid clade</taxon>
        <taxon>Phaseoleae</taxon>
        <taxon>Phaseolus</taxon>
    </lineage>
</organism>
<accession>A0AAN9NV46</accession>
<dbReference type="Proteomes" id="UP001374584">
    <property type="component" value="Unassembled WGS sequence"/>
</dbReference>
<name>A0AAN9NV46_PHACN</name>
<gene>
    <name evidence="1" type="ORF">VNO80_02469</name>
</gene>